<evidence type="ECO:0000313" key="2">
    <source>
        <dbReference type="EMBL" id="GII23070.1"/>
    </source>
</evidence>
<comment type="caution">
    <text evidence="2">The sequence shown here is derived from an EMBL/GenBank/DDBJ whole genome shotgun (WGS) entry which is preliminary data.</text>
</comment>
<feature type="domain" description="Rhodanese" evidence="1">
    <location>
        <begin position="34"/>
        <end position="132"/>
    </location>
</feature>
<keyword evidence="3" id="KW-1185">Reference proteome</keyword>
<dbReference type="InterPro" id="IPR036873">
    <property type="entry name" value="Rhodanese-like_dom_sf"/>
</dbReference>
<dbReference type="PROSITE" id="PS50206">
    <property type="entry name" value="RHODANESE_3"/>
    <property type="match status" value="1"/>
</dbReference>
<organism evidence="2 3">
    <name type="scientific">Planosporangium mesophilum</name>
    <dbReference type="NCBI Taxonomy" id="689768"/>
    <lineage>
        <taxon>Bacteria</taxon>
        <taxon>Bacillati</taxon>
        <taxon>Actinomycetota</taxon>
        <taxon>Actinomycetes</taxon>
        <taxon>Micromonosporales</taxon>
        <taxon>Micromonosporaceae</taxon>
        <taxon>Planosporangium</taxon>
    </lineage>
</organism>
<evidence type="ECO:0000259" key="1">
    <source>
        <dbReference type="PROSITE" id="PS50206"/>
    </source>
</evidence>
<dbReference type="GO" id="GO:0004792">
    <property type="term" value="F:thiosulfate-cyanide sulfurtransferase activity"/>
    <property type="evidence" value="ECO:0007669"/>
    <property type="project" value="TreeGrafter"/>
</dbReference>
<dbReference type="AlphaFoldDB" id="A0A8J3TKJ4"/>
<gene>
    <name evidence="2" type="ORF">Pme01_26670</name>
</gene>
<sequence>MNVEVERHTGIGEILAKVRTGTRRMTPEETEAAGRRGALVVDTRTEHQRQEQGEIPGSLVIDRTVLEWRLDPLSDARIPEAVDHDLEIIVICRQGYSSSLAAASLRAIGLWRATDMIGGVEAWQRAGLPLTSGPADVRH</sequence>
<accession>A0A8J3TKJ4</accession>
<dbReference type="CDD" id="cd00158">
    <property type="entry name" value="RHOD"/>
    <property type="match status" value="1"/>
</dbReference>
<dbReference type="SMART" id="SM00450">
    <property type="entry name" value="RHOD"/>
    <property type="match status" value="1"/>
</dbReference>
<reference evidence="2" key="1">
    <citation type="submission" date="2021-01" db="EMBL/GenBank/DDBJ databases">
        <title>Whole genome shotgun sequence of Planosporangium mesophilum NBRC 109066.</title>
        <authorList>
            <person name="Komaki H."/>
            <person name="Tamura T."/>
        </authorList>
    </citation>
    <scope>NUCLEOTIDE SEQUENCE</scope>
    <source>
        <strain evidence="2">NBRC 109066</strain>
    </source>
</reference>
<dbReference type="PANTHER" id="PTHR44086:SF10">
    <property type="entry name" value="THIOSULFATE SULFURTRANSFERASE_RHODANESE-LIKE DOMAIN-CONTAINING PROTEIN 3"/>
    <property type="match status" value="1"/>
</dbReference>
<dbReference type="PANTHER" id="PTHR44086">
    <property type="entry name" value="THIOSULFATE SULFURTRANSFERASE RDL2, MITOCHONDRIAL-RELATED"/>
    <property type="match status" value="1"/>
</dbReference>
<proteinExistence type="predicted"/>
<dbReference type="Proteomes" id="UP000599074">
    <property type="component" value="Unassembled WGS sequence"/>
</dbReference>
<protein>
    <submittedName>
        <fullName evidence="2">Sulfurtransferase</fullName>
    </submittedName>
</protein>
<dbReference type="SUPFAM" id="SSF52821">
    <property type="entry name" value="Rhodanese/Cell cycle control phosphatase"/>
    <property type="match status" value="1"/>
</dbReference>
<evidence type="ECO:0000313" key="3">
    <source>
        <dbReference type="Proteomes" id="UP000599074"/>
    </source>
</evidence>
<dbReference type="EMBL" id="BOON01000024">
    <property type="protein sequence ID" value="GII23070.1"/>
    <property type="molecule type" value="Genomic_DNA"/>
</dbReference>
<name>A0A8J3TKJ4_9ACTN</name>
<dbReference type="InterPro" id="IPR001763">
    <property type="entry name" value="Rhodanese-like_dom"/>
</dbReference>
<dbReference type="Gene3D" id="3.40.250.10">
    <property type="entry name" value="Rhodanese-like domain"/>
    <property type="match status" value="1"/>
</dbReference>
<dbReference type="Pfam" id="PF00581">
    <property type="entry name" value="Rhodanese"/>
    <property type="match status" value="1"/>
</dbReference>
<dbReference type="RefSeq" id="WP_168115690.1">
    <property type="nucleotide sequence ID" value="NZ_BOON01000024.1"/>
</dbReference>